<comment type="caution">
    <text evidence="2">The sequence shown here is derived from an EMBL/GenBank/DDBJ whole genome shotgun (WGS) entry which is preliminary data.</text>
</comment>
<dbReference type="NCBIfam" id="TIGR00843">
    <property type="entry name" value="benE"/>
    <property type="match status" value="1"/>
</dbReference>
<feature type="transmembrane region" description="Helical" evidence="1">
    <location>
        <begin position="224"/>
        <end position="243"/>
    </location>
</feature>
<feature type="transmembrane region" description="Helical" evidence="1">
    <location>
        <begin position="134"/>
        <end position="155"/>
    </location>
</feature>
<feature type="transmembrane region" description="Helical" evidence="1">
    <location>
        <begin position="314"/>
        <end position="333"/>
    </location>
</feature>
<dbReference type="GO" id="GO:0042925">
    <property type="term" value="F:benzoate transmembrane transporter activity"/>
    <property type="evidence" value="ECO:0007669"/>
    <property type="project" value="InterPro"/>
</dbReference>
<evidence type="ECO:0000256" key="1">
    <source>
        <dbReference type="SAM" id="Phobius"/>
    </source>
</evidence>
<feature type="transmembrane region" description="Helical" evidence="1">
    <location>
        <begin position="16"/>
        <end position="37"/>
    </location>
</feature>
<feature type="transmembrane region" description="Helical" evidence="1">
    <location>
        <begin position="185"/>
        <end position="204"/>
    </location>
</feature>
<feature type="transmembrane region" description="Helical" evidence="1">
    <location>
        <begin position="370"/>
        <end position="399"/>
    </location>
</feature>
<proteinExistence type="predicted"/>
<gene>
    <name evidence="2" type="ORF">QUF85_16380</name>
</gene>
<reference evidence="2" key="1">
    <citation type="submission" date="2023-06" db="EMBL/GenBank/DDBJ databases">
        <title>Comparative genomics of Bacillaceae isolates and their secondary metabolite potential.</title>
        <authorList>
            <person name="Song L."/>
            <person name="Nielsen L.J."/>
            <person name="Mohite O."/>
            <person name="Xu X."/>
            <person name="Weber T."/>
            <person name="Kovacs A.T."/>
        </authorList>
    </citation>
    <scope>NUCLEOTIDE SEQUENCE</scope>
    <source>
        <strain evidence="2">G1S1</strain>
    </source>
</reference>
<dbReference type="AlphaFoldDB" id="A0AAJ1QNJ7"/>
<organism evidence="2 3">
    <name type="scientific">Peribacillus frigoritolerans</name>
    <dbReference type="NCBI Taxonomy" id="450367"/>
    <lineage>
        <taxon>Bacteria</taxon>
        <taxon>Bacillati</taxon>
        <taxon>Bacillota</taxon>
        <taxon>Bacilli</taxon>
        <taxon>Bacillales</taxon>
        <taxon>Bacillaceae</taxon>
        <taxon>Peribacillus</taxon>
    </lineage>
</organism>
<dbReference type="PANTHER" id="PTHR30199:SF0">
    <property type="entry name" value="INNER MEMBRANE PROTEIN YDCO"/>
    <property type="match status" value="1"/>
</dbReference>
<dbReference type="InterPro" id="IPR004711">
    <property type="entry name" value="Benzoate_Transporter"/>
</dbReference>
<dbReference type="Proteomes" id="UP001238973">
    <property type="component" value="Unassembled WGS sequence"/>
</dbReference>
<feature type="transmembrane region" description="Helical" evidence="1">
    <location>
        <begin position="339"/>
        <end position="358"/>
    </location>
</feature>
<feature type="transmembrane region" description="Helical" evidence="1">
    <location>
        <begin position="84"/>
        <end position="102"/>
    </location>
</feature>
<dbReference type="PANTHER" id="PTHR30199">
    <property type="entry name" value="MFS FAMILY TRANSPORTER, PREDICTED SUBSTRATE BENZOATE"/>
    <property type="match status" value="1"/>
</dbReference>
<evidence type="ECO:0000313" key="3">
    <source>
        <dbReference type="Proteomes" id="UP001238973"/>
    </source>
</evidence>
<dbReference type="Pfam" id="PF03594">
    <property type="entry name" value="BenE"/>
    <property type="match status" value="1"/>
</dbReference>
<dbReference type="GO" id="GO:0005886">
    <property type="term" value="C:plasma membrane"/>
    <property type="evidence" value="ECO:0007669"/>
    <property type="project" value="TreeGrafter"/>
</dbReference>
<sequence>MSIERGTNVRKNIMDFFGNLTPAALGTGLVAALFSIMGPGLIVMNSAKEGNLSVEQAISWLFIIYTAGGIFTIILSLRYRIPIVVAYSIPGAILIGNALKHIPFNEAIGASIVAGIVVTILGLSGVIKKVIELIPLPVMLGMIAGVLLSFGIKAIQAVVEAPAVAGSSFAVFFLLMAMKKFSRKFPPILGAIIIGGIIATALGQTNWGSIQPSFAHPIFVVPHFSIQATLELTLPLIILIIGVQNMQAVGVLFATGYKPPINAMFTIPGIGTIVNSLFGGHPTVIAGPSTAMVSSDAAGEDKNLRYVAATFDGLIWICFGLVAGMVIAVSTVVPGQLLSVLGGLAIFNVFISTFAGAFNGKFKNGAMVAFLIAISNVTVFTVGAAFWALLVGFVVSLLLDREDYSKAKSKMDSKKDGAKIA</sequence>
<dbReference type="EMBL" id="JAUCFI010000003">
    <property type="protein sequence ID" value="MDM5284859.1"/>
    <property type="molecule type" value="Genomic_DNA"/>
</dbReference>
<feature type="transmembrane region" description="Helical" evidence="1">
    <location>
        <begin position="57"/>
        <end position="77"/>
    </location>
</feature>
<accession>A0AAJ1QNJ7</accession>
<keyword evidence="1" id="KW-0472">Membrane</keyword>
<feature type="transmembrane region" description="Helical" evidence="1">
    <location>
        <begin position="108"/>
        <end position="127"/>
    </location>
</feature>
<evidence type="ECO:0000313" key="2">
    <source>
        <dbReference type="EMBL" id="MDM5284859.1"/>
    </source>
</evidence>
<name>A0AAJ1QNJ7_9BACI</name>
<dbReference type="RefSeq" id="WP_289350217.1">
    <property type="nucleotide sequence ID" value="NZ_JAUCFI010000003.1"/>
</dbReference>
<keyword evidence="1" id="KW-0812">Transmembrane</keyword>
<keyword evidence="1" id="KW-1133">Transmembrane helix</keyword>
<feature type="transmembrane region" description="Helical" evidence="1">
    <location>
        <begin position="161"/>
        <end position="178"/>
    </location>
</feature>
<protein>
    <submittedName>
        <fullName evidence="2">Benzoate/H(+) symporter BenE family transporter</fullName>
    </submittedName>
</protein>